<keyword evidence="1" id="KW-0812">Transmembrane</keyword>
<keyword evidence="1" id="KW-0472">Membrane</keyword>
<feature type="transmembrane region" description="Helical" evidence="1">
    <location>
        <begin position="36"/>
        <end position="54"/>
    </location>
</feature>
<dbReference type="RefSeq" id="WP_169935543.1">
    <property type="nucleotide sequence ID" value="NZ_CP012545.1"/>
</dbReference>
<dbReference type="Proteomes" id="UP001318760">
    <property type="component" value="Unassembled WGS sequence"/>
</dbReference>
<dbReference type="Proteomes" id="UP000650616">
    <property type="component" value="Unassembled WGS sequence"/>
</dbReference>
<gene>
    <name evidence="3" type="ORF">CCAL12919_00315</name>
    <name evidence="4" type="ORF">CCAL9337_02460</name>
</gene>
<feature type="domain" description="CBU-0592-like" evidence="2">
    <location>
        <begin position="4"/>
        <end position="79"/>
    </location>
</feature>
<evidence type="ECO:0000313" key="5">
    <source>
        <dbReference type="Proteomes" id="UP000650616"/>
    </source>
</evidence>
<evidence type="ECO:0000256" key="1">
    <source>
        <dbReference type="SAM" id="Phobius"/>
    </source>
</evidence>
<sequence length="81" mass="9288">MDIFQFIGFLGMLCVVGAYFLLQLGRVDANSMRFQVINLIGAVLLIVSLCVHFNLGSFLIEVFWIGITLYGIYKILRERKR</sequence>
<evidence type="ECO:0000259" key="2">
    <source>
        <dbReference type="Pfam" id="PF26604"/>
    </source>
</evidence>
<keyword evidence="1" id="KW-1133">Transmembrane helix</keyword>
<dbReference type="InterPro" id="IPR058058">
    <property type="entry name" value="CBU_0592-like"/>
</dbReference>
<dbReference type="Pfam" id="PF26604">
    <property type="entry name" value="CBU_0592"/>
    <property type="match status" value="1"/>
</dbReference>
<comment type="caution">
    <text evidence="4">The sequence shown here is derived from an EMBL/GenBank/DDBJ whole genome shotgun (WGS) entry which is preliminary data.</text>
</comment>
<protein>
    <recommendedName>
        <fullName evidence="2">CBU-0592-like domain-containing protein</fullName>
    </recommendedName>
</protein>
<dbReference type="EMBL" id="LIWG01000002">
    <property type="protein sequence ID" value="MBE3607593.1"/>
    <property type="molecule type" value="Genomic_DNA"/>
</dbReference>
<keyword evidence="5" id="KW-1185">Reference proteome</keyword>
<name>A0AAW3ZWK4_9BACT</name>
<accession>A0AAW3ZWK4</accession>
<reference evidence="3 6" key="2">
    <citation type="submission" date="2020-10" db="EMBL/GenBank/DDBJ databases">
        <title>Campylobacter californiensis sp. nov. isolated from cattle and feral swine in California.</title>
        <authorList>
            <person name="Miller W.G."/>
        </authorList>
    </citation>
    <scope>NUCLEOTIDE SEQUENCE [LARGE SCALE GENOMIC DNA]</scope>
    <source>
        <strain evidence="3 6">RM12919</strain>
    </source>
</reference>
<evidence type="ECO:0000313" key="4">
    <source>
        <dbReference type="EMBL" id="MBE3607593.1"/>
    </source>
</evidence>
<dbReference type="EMBL" id="JADBHS010000001">
    <property type="protein sequence ID" value="MBE2985578.1"/>
    <property type="molecule type" value="Genomic_DNA"/>
</dbReference>
<evidence type="ECO:0000313" key="6">
    <source>
        <dbReference type="Proteomes" id="UP001318760"/>
    </source>
</evidence>
<feature type="transmembrane region" description="Helical" evidence="1">
    <location>
        <begin position="60"/>
        <end position="76"/>
    </location>
</feature>
<reference evidence="4 5" key="1">
    <citation type="submission" date="2015-08" db="EMBL/GenBank/DDBJ databases">
        <title>Comparative genomics of the Campylobacter concisus group.</title>
        <authorList>
            <person name="Yee E."/>
            <person name="Chapman M.H."/>
            <person name="Huynh S."/>
            <person name="Bono J.L."/>
            <person name="On S.L."/>
            <person name="St Leger J."/>
            <person name="Foster G."/>
            <person name="Parker C.T."/>
            <person name="Miller W.G."/>
        </authorList>
    </citation>
    <scope>NUCLEOTIDE SEQUENCE [LARGE SCALE GENOMIC DNA]</scope>
    <source>
        <strain evidence="4 5">RM9337</strain>
    </source>
</reference>
<proteinExistence type="predicted"/>
<organism evidence="4 5">
    <name type="scientific">Campylobacter californiensis</name>
    <dbReference type="NCBI Taxonomy" id="1032243"/>
    <lineage>
        <taxon>Bacteria</taxon>
        <taxon>Pseudomonadati</taxon>
        <taxon>Campylobacterota</taxon>
        <taxon>Epsilonproteobacteria</taxon>
        <taxon>Campylobacterales</taxon>
        <taxon>Campylobacteraceae</taxon>
        <taxon>Campylobacter</taxon>
    </lineage>
</organism>
<evidence type="ECO:0000313" key="3">
    <source>
        <dbReference type="EMBL" id="MBE2985578.1"/>
    </source>
</evidence>
<dbReference type="NCBIfam" id="NF047864">
    <property type="entry name" value="CBU_0592_membra"/>
    <property type="match status" value="1"/>
</dbReference>
<dbReference type="AlphaFoldDB" id="A0AAW3ZWK4"/>
<feature type="transmembrane region" description="Helical" evidence="1">
    <location>
        <begin position="6"/>
        <end position="24"/>
    </location>
</feature>